<feature type="domain" description="HAMP" evidence="8">
    <location>
        <begin position="74"/>
        <end position="126"/>
    </location>
</feature>
<dbReference type="RefSeq" id="WP_043354318.1">
    <property type="nucleotide sequence ID" value="NZ_CP010537.1"/>
</dbReference>
<dbReference type="GO" id="GO:0005886">
    <property type="term" value="C:plasma membrane"/>
    <property type="evidence" value="ECO:0007669"/>
    <property type="project" value="TreeGrafter"/>
</dbReference>
<keyword evidence="2" id="KW-0488">Methylation</keyword>
<keyword evidence="9" id="KW-0675">Receptor</keyword>
<dbReference type="SMART" id="SM00304">
    <property type="entry name" value="HAMP"/>
    <property type="match status" value="1"/>
</dbReference>
<evidence type="ECO:0000256" key="6">
    <source>
        <dbReference type="SAM" id="Phobius"/>
    </source>
</evidence>
<reference evidence="9 10" key="1">
    <citation type="journal article" date="2015" name="Genome Announc.">
        <title>Complete Genome Sequence of Cupriavidus basilensis 4G11, Isolated from the Oak Ridge Field Research Center Site.</title>
        <authorList>
            <person name="Ray J."/>
            <person name="Waters R.J."/>
            <person name="Skerker J.M."/>
            <person name="Kuehl J.V."/>
            <person name="Price M.N."/>
            <person name="Huang J."/>
            <person name="Chakraborty R."/>
            <person name="Arkin A.P."/>
            <person name="Deutschbauer A."/>
        </authorList>
    </citation>
    <scope>NUCLEOTIDE SEQUENCE [LARGE SCALE GENOMIC DNA]</scope>
    <source>
        <strain evidence="9">4G11</strain>
    </source>
</reference>
<evidence type="ECO:0000313" key="10">
    <source>
        <dbReference type="Proteomes" id="UP000031843"/>
    </source>
</evidence>
<dbReference type="Pfam" id="PF00672">
    <property type="entry name" value="HAMP"/>
    <property type="match status" value="1"/>
</dbReference>
<dbReference type="InterPro" id="IPR004090">
    <property type="entry name" value="Chemotax_Me-accpt_rcpt"/>
</dbReference>
<dbReference type="KEGG" id="cbw:RR42_s1134"/>
<comment type="subcellular location">
    <subcellularLocation>
        <location evidence="1">Membrane</location>
    </subcellularLocation>
</comment>
<feature type="domain" description="Methyl-accepting transducer" evidence="7">
    <location>
        <begin position="131"/>
        <end position="360"/>
    </location>
</feature>
<keyword evidence="6" id="KW-1133">Transmembrane helix</keyword>
<dbReference type="OrthoDB" id="9763018at2"/>
<evidence type="ECO:0000313" key="9">
    <source>
        <dbReference type="EMBL" id="AJG22723.1"/>
    </source>
</evidence>
<keyword evidence="6" id="KW-0812">Transmembrane</keyword>
<evidence type="ECO:0000256" key="2">
    <source>
        <dbReference type="ARBA" id="ARBA00022481"/>
    </source>
</evidence>
<evidence type="ECO:0000259" key="8">
    <source>
        <dbReference type="PROSITE" id="PS50885"/>
    </source>
</evidence>
<evidence type="ECO:0000256" key="4">
    <source>
        <dbReference type="PROSITE-ProRule" id="PRU00284"/>
    </source>
</evidence>
<keyword evidence="6" id="KW-0472">Membrane</keyword>
<dbReference type="InterPro" id="IPR051310">
    <property type="entry name" value="MCP_chemotaxis"/>
</dbReference>
<gene>
    <name evidence="9" type="ORF">RR42_s1134</name>
</gene>
<dbReference type="AlphaFoldDB" id="A0A0C4YIA7"/>
<sequence length="398" mass="41281">MMSFANLTIRTRLGVGFAVVLLLMAAAIAAGLDRLPGAGGGDAQQAIDGARTLMFTLWLVALLVGAAFTYGIARSIAEPLGEAVYIAETVASGDLSKEFETERKGEFGRLLAGMGEMEDMLTDLVTRIKESTDSITDASRQIAAGNADLSQRTEEQASALQETASSMGELTAMVRQNTERAHAANELAANASHIAQRGGAVVGEVVETMQAISASSKKVVDIIDVIEGIAFQTNILALNAAVEAARAGEQGRGFAVVAGEVRTLAQRSAAAAKEIRGLIGDSVEQVRNGSARVEHAGQTMREIVTASGQVTTILGEISVASAQQSGGIEQVNQAVMQMDAVTQQNAALVEQAAAAASALAEQAHQLQNAVGEFKLEATPDDDAPGQHRFAGTLQGAHA</sequence>
<dbReference type="SUPFAM" id="SSF58104">
    <property type="entry name" value="Methyl-accepting chemotaxis protein (MCP) signaling domain"/>
    <property type="match status" value="1"/>
</dbReference>
<dbReference type="Gene3D" id="1.10.287.950">
    <property type="entry name" value="Methyl-accepting chemotaxis protein"/>
    <property type="match status" value="1"/>
</dbReference>
<proteinExistence type="inferred from homology"/>
<dbReference type="SMART" id="SM00283">
    <property type="entry name" value="MA"/>
    <property type="match status" value="1"/>
</dbReference>
<dbReference type="EMBL" id="CP010537">
    <property type="protein sequence ID" value="AJG22723.1"/>
    <property type="molecule type" value="Genomic_DNA"/>
</dbReference>
<dbReference type="PROSITE" id="PS50111">
    <property type="entry name" value="CHEMOTAXIS_TRANSDUC_2"/>
    <property type="match status" value="1"/>
</dbReference>
<evidence type="ECO:0000256" key="1">
    <source>
        <dbReference type="ARBA" id="ARBA00004370"/>
    </source>
</evidence>
<dbReference type="GO" id="GO:0004888">
    <property type="term" value="F:transmembrane signaling receptor activity"/>
    <property type="evidence" value="ECO:0007669"/>
    <property type="project" value="InterPro"/>
</dbReference>
<dbReference type="Proteomes" id="UP000031843">
    <property type="component" value="Chromosome secondary"/>
</dbReference>
<dbReference type="GO" id="GO:0007165">
    <property type="term" value="P:signal transduction"/>
    <property type="evidence" value="ECO:0007669"/>
    <property type="project" value="UniProtKB-KW"/>
</dbReference>
<comment type="similarity">
    <text evidence="3">Belongs to the methyl-accepting chemotaxis (MCP) protein family.</text>
</comment>
<feature type="region of interest" description="Disordered" evidence="5">
    <location>
        <begin position="379"/>
        <end position="398"/>
    </location>
</feature>
<dbReference type="PANTHER" id="PTHR43531:SF14">
    <property type="entry name" value="METHYL-ACCEPTING CHEMOTAXIS PROTEIN I-RELATED"/>
    <property type="match status" value="1"/>
</dbReference>
<dbReference type="PRINTS" id="PR00260">
    <property type="entry name" value="CHEMTRNSDUCR"/>
</dbReference>
<evidence type="ECO:0000256" key="5">
    <source>
        <dbReference type="SAM" id="MobiDB-lite"/>
    </source>
</evidence>
<dbReference type="PROSITE" id="PS50885">
    <property type="entry name" value="HAMP"/>
    <property type="match status" value="1"/>
</dbReference>
<keyword evidence="10" id="KW-1185">Reference proteome</keyword>
<protein>
    <submittedName>
        <fullName evidence="9">Methyl-accepting chemotaxis protein I (Serine chemoreceptor protein)</fullName>
    </submittedName>
</protein>
<dbReference type="PANTHER" id="PTHR43531">
    <property type="entry name" value="PROTEIN ICFG"/>
    <property type="match status" value="1"/>
</dbReference>
<dbReference type="STRING" id="68895.RR42_s1134"/>
<keyword evidence="4" id="KW-0807">Transducer</keyword>
<evidence type="ECO:0000259" key="7">
    <source>
        <dbReference type="PROSITE" id="PS50111"/>
    </source>
</evidence>
<feature type="transmembrane region" description="Helical" evidence="6">
    <location>
        <begin position="53"/>
        <end position="73"/>
    </location>
</feature>
<dbReference type="InterPro" id="IPR003660">
    <property type="entry name" value="HAMP_dom"/>
</dbReference>
<accession>A0A0C4YIA7</accession>
<dbReference type="FunFam" id="1.10.287.950:FF:000001">
    <property type="entry name" value="Methyl-accepting chemotaxis sensory transducer"/>
    <property type="match status" value="1"/>
</dbReference>
<name>A0A0C4YIA7_9BURK</name>
<dbReference type="Pfam" id="PF00015">
    <property type="entry name" value="MCPsignal"/>
    <property type="match status" value="1"/>
</dbReference>
<organism evidence="9 10">
    <name type="scientific">Cupriavidus basilensis</name>
    <dbReference type="NCBI Taxonomy" id="68895"/>
    <lineage>
        <taxon>Bacteria</taxon>
        <taxon>Pseudomonadati</taxon>
        <taxon>Pseudomonadota</taxon>
        <taxon>Betaproteobacteria</taxon>
        <taxon>Burkholderiales</taxon>
        <taxon>Burkholderiaceae</taxon>
        <taxon>Cupriavidus</taxon>
    </lineage>
</organism>
<dbReference type="InterPro" id="IPR004089">
    <property type="entry name" value="MCPsignal_dom"/>
</dbReference>
<evidence type="ECO:0000256" key="3">
    <source>
        <dbReference type="ARBA" id="ARBA00029447"/>
    </source>
</evidence>
<dbReference type="GO" id="GO:0006935">
    <property type="term" value="P:chemotaxis"/>
    <property type="evidence" value="ECO:0007669"/>
    <property type="project" value="InterPro"/>
</dbReference>
<dbReference type="CDD" id="cd11386">
    <property type="entry name" value="MCP_signal"/>
    <property type="match status" value="1"/>
</dbReference>